<sequence length="263" mass="30403">MGFEFLSDEHLGQYGKYGGEPTAKQLQDYFLLDPKALKRIAELRHDYTRLGYALQFCTLKFLGTFLANPTAVPDNVTRTLAVQLRLPRTVPFERYLAREDTRSWHQAEIRKLLGFKDFDRVEVLHLMRVLYQHLLVTDERPIVLFDLLTQRLVQRQVILPGATVLAQIVVRVRERVTTRLYRQLAARLDAAQRAALEGLLVIPEGQRRSPLDVLRTAPTRQNAAGLLHALRRIDQLRALGIRDIQLDDLSQPRKGRRVEPQER</sequence>
<dbReference type="AlphaFoldDB" id="A0A918CDM1"/>
<dbReference type="Pfam" id="PF13700">
    <property type="entry name" value="DUF4158"/>
    <property type="match status" value="1"/>
</dbReference>
<proteinExistence type="predicted"/>
<keyword evidence="3" id="KW-1185">Reference proteome</keyword>
<accession>A0A918CDM1</accession>
<protein>
    <recommendedName>
        <fullName evidence="1">DUF4158 domain-containing protein</fullName>
    </recommendedName>
</protein>
<dbReference type="EMBL" id="BMQL01000021">
    <property type="protein sequence ID" value="GGR17674.1"/>
    <property type="molecule type" value="Genomic_DNA"/>
</dbReference>
<evidence type="ECO:0000313" key="3">
    <source>
        <dbReference type="Proteomes" id="UP000603865"/>
    </source>
</evidence>
<gene>
    <name evidence="2" type="ORF">GCM10008957_32970</name>
</gene>
<organism evidence="2 3">
    <name type="scientific">Deinococcus ruber</name>
    <dbReference type="NCBI Taxonomy" id="1848197"/>
    <lineage>
        <taxon>Bacteria</taxon>
        <taxon>Thermotogati</taxon>
        <taxon>Deinococcota</taxon>
        <taxon>Deinococci</taxon>
        <taxon>Deinococcales</taxon>
        <taxon>Deinococcaceae</taxon>
        <taxon>Deinococcus</taxon>
    </lineage>
</organism>
<comment type="caution">
    <text evidence="2">The sequence shown here is derived from an EMBL/GenBank/DDBJ whole genome shotgun (WGS) entry which is preliminary data.</text>
</comment>
<name>A0A918CDM1_9DEIO</name>
<dbReference type="Proteomes" id="UP000603865">
    <property type="component" value="Unassembled WGS sequence"/>
</dbReference>
<evidence type="ECO:0000259" key="1">
    <source>
        <dbReference type="Pfam" id="PF13700"/>
    </source>
</evidence>
<dbReference type="InterPro" id="IPR025296">
    <property type="entry name" value="DUF4158"/>
</dbReference>
<reference evidence="2" key="1">
    <citation type="journal article" date="2014" name="Int. J. Syst. Evol. Microbiol.">
        <title>Complete genome sequence of Corynebacterium casei LMG S-19264T (=DSM 44701T), isolated from a smear-ripened cheese.</title>
        <authorList>
            <consortium name="US DOE Joint Genome Institute (JGI-PGF)"/>
            <person name="Walter F."/>
            <person name="Albersmeier A."/>
            <person name="Kalinowski J."/>
            <person name="Ruckert C."/>
        </authorList>
    </citation>
    <scope>NUCLEOTIDE SEQUENCE</scope>
    <source>
        <strain evidence="2">JCM 31311</strain>
    </source>
</reference>
<dbReference type="RefSeq" id="WP_189091620.1">
    <property type="nucleotide sequence ID" value="NZ_BMQL01000021.1"/>
</dbReference>
<evidence type="ECO:0000313" key="2">
    <source>
        <dbReference type="EMBL" id="GGR17674.1"/>
    </source>
</evidence>
<reference evidence="2" key="2">
    <citation type="submission" date="2020-09" db="EMBL/GenBank/DDBJ databases">
        <authorList>
            <person name="Sun Q."/>
            <person name="Ohkuma M."/>
        </authorList>
    </citation>
    <scope>NUCLEOTIDE SEQUENCE</scope>
    <source>
        <strain evidence="2">JCM 31311</strain>
    </source>
</reference>
<feature type="domain" description="DUF4158" evidence="1">
    <location>
        <begin position="5"/>
        <end position="172"/>
    </location>
</feature>